<feature type="compositionally biased region" description="Polar residues" evidence="1">
    <location>
        <begin position="53"/>
        <end position="69"/>
    </location>
</feature>
<organism evidence="2">
    <name type="scientific">Arundo donax</name>
    <name type="common">Giant reed</name>
    <name type="synonym">Donax arundinaceus</name>
    <dbReference type="NCBI Taxonomy" id="35708"/>
    <lineage>
        <taxon>Eukaryota</taxon>
        <taxon>Viridiplantae</taxon>
        <taxon>Streptophyta</taxon>
        <taxon>Embryophyta</taxon>
        <taxon>Tracheophyta</taxon>
        <taxon>Spermatophyta</taxon>
        <taxon>Magnoliopsida</taxon>
        <taxon>Liliopsida</taxon>
        <taxon>Poales</taxon>
        <taxon>Poaceae</taxon>
        <taxon>PACMAD clade</taxon>
        <taxon>Arundinoideae</taxon>
        <taxon>Arundineae</taxon>
        <taxon>Arundo</taxon>
    </lineage>
</organism>
<proteinExistence type="predicted"/>
<accession>A0A0A9FCQ0</accession>
<dbReference type="EMBL" id="GBRH01187081">
    <property type="protein sequence ID" value="JAE10815.1"/>
    <property type="molecule type" value="Transcribed_RNA"/>
</dbReference>
<reference evidence="2" key="2">
    <citation type="journal article" date="2015" name="Data Brief">
        <title>Shoot transcriptome of the giant reed, Arundo donax.</title>
        <authorList>
            <person name="Barrero R.A."/>
            <person name="Guerrero F.D."/>
            <person name="Moolhuijzen P."/>
            <person name="Goolsby J.A."/>
            <person name="Tidwell J."/>
            <person name="Bellgard S.E."/>
            <person name="Bellgard M.I."/>
        </authorList>
    </citation>
    <scope>NUCLEOTIDE SEQUENCE</scope>
    <source>
        <tissue evidence="2">Shoot tissue taken approximately 20 cm above the soil surface</tissue>
    </source>
</reference>
<reference evidence="2" key="1">
    <citation type="submission" date="2014-09" db="EMBL/GenBank/DDBJ databases">
        <authorList>
            <person name="Magalhaes I.L.F."/>
            <person name="Oliveira U."/>
            <person name="Santos F.R."/>
            <person name="Vidigal T.H.D.A."/>
            <person name="Brescovit A.D."/>
            <person name="Santos A.J."/>
        </authorList>
    </citation>
    <scope>NUCLEOTIDE SEQUENCE</scope>
    <source>
        <tissue evidence="2">Shoot tissue taken approximately 20 cm above the soil surface</tissue>
    </source>
</reference>
<evidence type="ECO:0000313" key="2">
    <source>
        <dbReference type="EMBL" id="JAE10815.1"/>
    </source>
</evidence>
<feature type="region of interest" description="Disordered" evidence="1">
    <location>
        <begin position="40"/>
        <end position="69"/>
    </location>
</feature>
<name>A0A0A9FCQ0_ARUDO</name>
<evidence type="ECO:0000256" key="1">
    <source>
        <dbReference type="SAM" id="MobiDB-lite"/>
    </source>
</evidence>
<protein>
    <submittedName>
        <fullName evidence="2">Uncharacterized protein</fullName>
    </submittedName>
</protein>
<dbReference type="AlphaFoldDB" id="A0A0A9FCQ0"/>
<sequence length="69" mass="8056">MQNRQVAIDTMKQIIEQTRHQSLHNRCIHPPHCQLPPQMYSCQKSAQPPFPQPQSYHTSCAHQISHQNN</sequence>